<dbReference type="EC" id="6.3.2.5" evidence="3"/>
<reference evidence="8 9" key="1">
    <citation type="submission" date="2018-10" db="EMBL/GenBank/DDBJ databases">
        <title>Notoacmeibacter sp. M2BS9Y-3-1, whole genome shotgun sequence.</title>
        <authorList>
            <person name="Tuo L."/>
        </authorList>
    </citation>
    <scope>NUCLEOTIDE SEQUENCE [LARGE SCALE GENOMIC DNA]</scope>
    <source>
        <strain evidence="8 9">M2BS9Y-3-1</strain>
    </source>
</reference>
<dbReference type="GO" id="GO:0015937">
    <property type="term" value="P:coenzyme A biosynthetic process"/>
    <property type="evidence" value="ECO:0007669"/>
    <property type="project" value="UniProtKB-UniRule"/>
</dbReference>
<dbReference type="SUPFAM" id="SSF52507">
    <property type="entry name" value="Homo-oligomeric flavin-containing Cys decarboxylases, HFCD"/>
    <property type="match status" value="1"/>
</dbReference>
<accession>A0A3L7JFM7</accession>
<comment type="similarity">
    <text evidence="3 4">In the C-terminal section; belongs to the PPC synthetase family.</text>
</comment>
<dbReference type="UniPathway" id="UPA00241">
    <property type="reaction ID" value="UER00353"/>
</dbReference>
<feature type="domain" description="Antitoxin FitA-like ribbon-helix-helix" evidence="7">
    <location>
        <begin position="2"/>
        <end position="39"/>
    </location>
</feature>
<feature type="binding site" evidence="3">
    <location>
        <begin position="378"/>
        <end position="381"/>
    </location>
    <ligand>
        <name>CTP</name>
        <dbReference type="ChEBI" id="CHEBI:37563"/>
    </ligand>
</feature>
<evidence type="ECO:0000259" key="5">
    <source>
        <dbReference type="Pfam" id="PF02441"/>
    </source>
</evidence>
<dbReference type="SUPFAM" id="SSF102645">
    <property type="entry name" value="CoaB-like"/>
    <property type="match status" value="1"/>
</dbReference>
<dbReference type="EC" id="4.1.1.36" evidence="3"/>
<protein>
    <recommendedName>
        <fullName evidence="3">Coenzyme A biosynthesis bifunctional protein CoaBC</fullName>
    </recommendedName>
    <alternativeName>
        <fullName evidence="3">DNA/pantothenate metabolism flavoprotein</fullName>
    </alternativeName>
    <alternativeName>
        <fullName evidence="3">Phosphopantothenoylcysteine synthetase/decarboxylase</fullName>
        <shortName evidence="3">PPCS-PPCDC</shortName>
    </alternativeName>
    <domain>
        <recommendedName>
            <fullName evidence="3">Phosphopantothenoylcysteine decarboxylase</fullName>
            <shortName evidence="3">PPC decarboxylase</shortName>
            <shortName evidence="3">PPC-DC</shortName>
            <ecNumber evidence="3">4.1.1.36</ecNumber>
        </recommendedName>
        <alternativeName>
            <fullName evidence="3">CoaC</fullName>
        </alternativeName>
    </domain>
    <domain>
        <recommendedName>
            <fullName evidence="3">Phosphopantothenate--cysteine ligase</fullName>
            <ecNumber evidence="3">6.3.2.5</ecNumber>
        </recommendedName>
        <alternativeName>
            <fullName evidence="3">CoaB</fullName>
        </alternativeName>
        <alternativeName>
            <fullName evidence="3">Phosphopantothenoylcysteine synthetase</fullName>
            <shortName evidence="3">PPC synthetase</shortName>
            <shortName evidence="3">PPC-S</shortName>
        </alternativeName>
    </domain>
</protein>
<dbReference type="InterPro" id="IPR053853">
    <property type="entry name" value="FitA-like_RHH"/>
</dbReference>
<keyword evidence="2 3" id="KW-0456">Lyase</keyword>
<comment type="catalytic activity">
    <reaction evidence="3 4">
        <text>(R)-4'-phosphopantothenate + L-cysteine + CTP = N-[(R)-4-phosphopantothenoyl]-L-cysteine + CMP + diphosphate + H(+)</text>
        <dbReference type="Rhea" id="RHEA:19397"/>
        <dbReference type="ChEBI" id="CHEBI:10986"/>
        <dbReference type="ChEBI" id="CHEBI:15378"/>
        <dbReference type="ChEBI" id="CHEBI:33019"/>
        <dbReference type="ChEBI" id="CHEBI:35235"/>
        <dbReference type="ChEBI" id="CHEBI:37563"/>
        <dbReference type="ChEBI" id="CHEBI:59458"/>
        <dbReference type="ChEBI" id="CHEBI:60377"/>
        <dbReference type="EC" id="6.3.2.5"/>
    </reaction>
</comment>
<feature type="region of interest" description="Phosphopantothenoylcysteine decarboxylase" evidence="3">
    <location>
        <begin position="1"/>
        <end position="263"/>
    </location>
</feature>
<sequence>MASITIRNIEDDVKQAIRVRAAENGRSVEEELRTVLRDLAVAGSSEQVSAFQPQTIGHDAATRKTLLQSSGLAGKSMLLIIGGGVAAYKSLDLIRRLKERGGDVTVIMTEAAQHFVTAMSASALADGQCHTDLWDRQSEFDVGHIRLARTADLVIVAPATADRLAKMVTGIADDLAGAVLLASRAPLLLAPAMNPAMWEHSATRRNVAQLQKDGAQFIGPEIGEMAEKGEAGRGRMAEPTTIAEEAAHMFSPLVSERPLAGRHVIVTSGPTHEPIDPVRYIANRSSGRQGHAIAAACARAGARVTLVSGPVDLSDPPGCEVVSVQTAEEMRAEVEKALPADIAIFVAAVADYRAARIAEQKTKKSEGGLTKLKLTENPDILASIARHENQRPALVVGFAAETRDVEVYAEEKRVRKGADLIVANDVSHDSGIGGKGGVMGGTRNRVAIASADGVEKWPEMTKDEVAERLVLAIAARLGV</sequence>
<comment type="similarity">
    <text evidence="3 4">In the N-terminal section; belongs to the HFCD (homo-oligomeric flavin containing Cys decarboxylase) superfamily.</text>
</comment>
<proteinExistence type="inferred from homology"/>
<feature type="binding site" evidence="3">
    <location>
        <position position="412"/>
    </location>
    <ligand>
        <name>CTP</name>
        <dbReference type="ChEBI" id="CHEBI:37563"/>
    </ligand>
</feature>
<dbReference type="GO" id="GO:0046872">
    <property type="term" value="F:metal ion binding"/>
    <property type="evidence" value="ECO:0007669"/>
    <property type="project" value="UniProtKB-KW"/>
</dbReference>
<dbReference type="InterPro" id="IPR003382">
    <property type="entry name" value="Flavoprotein"/>
</dbReference>
<evidence type="ECO:0000256" key="1">
    <source>
        <dbReference type="ARBA" id="ARBA00022793"/>
    </source>
</evidence>
<feature type="domain" description="Flavoprotein" evidence="5">
    <location>
        <begin position="76"/>
        <end position="247"/>
    </location>
</feature>
<dbReference type="Proteomes" id="UP000281094">
    <property type="component" value="Unassembled WGS sequence"/>
</dbReference>
<keyword evidence="3" id="KW-0479">Metal-binding</keyword>
<gene>
    <name evidence="3 8" type="primary">coaBC</name>
    <name evidence="8" type="ORF">D8780_14450</name>
</gene>
<dbReference type="GO" id="GO:0004633">
    <property type="term" value="F:phosphopantothenoylcysteine decarboxylase activity"/>
    <property type="evidence" value="ECO:0007669"/>
    <property type="project" value="UniProtKB-UniRule"/>
</dbReference>
<keyword evidence="3 4" id="KW-0436">Ligase</keyword>
<evidence type="ECO:0000256" key="3">
    <source>
        <dbReference type="HAMAP-Rule" id="MF_02225"/>
    </source>
</evidence>
<evidence type="ECO:0000256" key="2">
    <source>
        <dbReference type="ARBA" id="ARBA00023239"/>
    </source>
</evidence>
<comment type="cofactor">
    <cofactor evidence="3">
        <name>Mg(2+)</name>
        <dbReference type="ChEBI" id="CHEBI:18420"/>
    </cofactor>
</comment>
<comment type="catalytic activity">
    <reaction evidence="3 4">
        <text>N-[(R)-4-phosphopantothenoyl]-L-cysteine + H(+) = (R)-4'-phosphopantetheine + CO2</text>
        <dbReference type="Rhea" id="RHEA:16793"/>
        <dbReference type="ChEBI" id="CHEBI:15378"/>
        <dbReference type="ChEBI" id="CHEBI:16526"/>
        <dbReference type="ChEBI" id="CHEBI:59458"/>
        <dbReference type="ChEBI" id="CHEBI:61723"/>
        <dbReference type="EC" id="4.1.1.36"/>
    </reaction>
</comment>
<keyword evidence="1 3" id="KW-0210">Decarboxylase</keyword>
<dbReference type="Pfam" id="PF02441">
    <property type="entry name" value="Flavoprotein"/>
    <property type="match status" value="1"/>
</dbReference>
<dbReference type="PANTHER" id="PTHR14359:SF6">
    <property type="entry name" value="PHOSPHOPANTOTHENOYLCYSTEINE DECARBOXYLASE"/>
    <property type="match status" value="1"/>
</dbReference>
<dbReference type="InterPro" id="IPR036551">
    <property type="entry name" value="Flavin_trans-like"/>
</dbReference>
<feature type="binding site" evidence="3">
    <location>
        <position position="416"/>
    </location>
    <ligand>
        <name>CTP</name>
        <dbReference type="ChEBI" id="CHEBI:37563"/>
    </ligand>
</feature>
<dbReference type="PANTHER" id="PTHR14359">
    <property type="entry name" value="HOMO-OLIGOMERIC FLAVIN CONTAINING CYS DECARBOXYLASE FAMILY"/>
    <property type="match status" value="1"/>
</dbReference>
<dbReference type="InterPro" id="IPR007085">
    <property type="entry name" value="DNA/pantothenate-metab_flavo_C"/>
</dbReference>
<dbReference type="GO" id="GO:0004632">
    <property type="term" value="F:phosphopantothenate--cysteine ligase activity"/>
    <property type="evidence" value="ECO:0007669"/>
    <property type="project" value="UniProtKB-UniRule"/>
</dbReference>
<comment type="caution">
    <text evidence="3">Lacks conserved residue(s) required for the propagation of feature annotation.</text>
</comment>
<dbReference type="AlphaFoldDB" id="A0A3L7JFM7"/>
<dbReference type="Gene3D" id="3.40.50.1950">
    <property type="entry name" value="Flavin prenyltransferase-like"/>
    <property type="match status" value="1"/>
</dbReference>
<dbReference type="EMBL" id="RCWN01000001">
    <property type="protein sequence ID" value="RLQ89264.1"/>
    <property type="molecule type" value="Genomic_DNA"/>
</dbReference>
<comment type="pathway">
    <text evidence="3 4">Cofactor biosynthesis; coenzyme A biosynthesis; CoA from (R)-pantothenate: step 2/5.</text>
</comment>
<feature type="domain" description="DNA/pantothenate metabolism flavoprotein C-terminal" evidence="6">
    <location>
        <begin position="259"/>
        <end position="474"/>
    </location>
</feature>
<keyword evidence="3" id="KW-0511">Multifunctional enzyme</keyword>
<dbReference type="Gene3D" id="3.40.50.10300">
    <property type="entry name" value="CoaB-like"/>
    <property type="match status" value="1"/>
</dbReference>
<feature type="binding site" evidence="3">
    <location>
        <position position="361"/>
    </location>
    <ligand>
        <name>CTP</name>
        <dbReference type="ChEBI" id="CHEBI:37563"/>
    </ligand>
</feature>
<evidence type="ECO:0000256" key="4">
    <source>
        <dbReference type="RuleBase" id="RU364078"/>
    </source>
</evidence>
<feature type="binding site" evidence="3">
    <location>
        <position position="351"/>
    </location>
    <ligand>
        <name>CTP</name>
        <dbReference type="ChEBI" id="CHEBI:37563"/>
    </ligand>
</feature>
<comment type="caution">
    <text evidence="8">The sequence shown here is derived from an EMBL/GenBank/DDBJ whole genome shotgun (WGS) entry which is preliminary data.</text>
</comment>
<evidence type="ECO:0000313" key="9">
    <source>
        <dbReference type="Proteomes" id="UP000281094"/>
    </source>
</evidence>
<dbReference type="RefSeq" id="WP_121646231.1">
    <property type="nucleotide sequence ID" value="NZ_RCWN01000001.1"/>
</dbReference>
<evidence type="ECO:0000313" key="8">
    <source>
        <dbReference type="EMBL" id="RLQ89264.1"/>
    </source>
</evidence>
<name>A0A3L7JFM7_9HYPH</name>
<dbReference type="GO" id="GO:0006355">
    <property type="term" value="P:regulation of DNA-templated transcription"/>
    <property type="evidence" value="ECO:0007669"/>
    <property type="project" value="InterPro"/>
</dbReference>
<keyword evidence="3" id="KW-0460">Magnesium</keyword>
<keyword evidence="3 4" id="KW-0288">FMN</keyword>
<dbReference type="NCBIfam" id="TIGR00521">
    <property type="entry name" value="coaBC_dfp"/>
    <property type="match status" value="1"/>
</dbReference>
<dbReference type="InterPro" id="IPR035929">
    <property type="entry name" value="CoaB-like_sf"/>
</dbReference>
<comment type="cofactor">
    <cofactor evidence="3">
        <name>FMN</name>
        <dbReference type="ChEBI" id="CHEBI:58210"/>
    </cofactor>
    <text evidence="3">Binds 1 FMN per subunit.</text>
</comment>
<dbReference type="Pfam" id="PF04127">
    <property type="entry name" value="DFP"/>
    <property type="match status" value="1"/>
</dbReference>
<dbReference type="InterPro" id="IPR005252">
    <property type="entry name" value="CoaBC"/>
</dbReference>
<organism evidence="8 9">
    <name type="scientific">Notoacmeibacter ruber</name>
    <dbReference type="NCBI Taxonomy" id="2670375"/>
    <lineage>
        <taxon>Bacteria</taxon>
        <taxon>Pseudomonadati</taxon>
        <taxon>Pseudomonadota</taxon>
        <taxon>Alphaproteobacteria</taxon>
        <taxon>Hyphomicrobiales</taxon>
        <taxon>Notoacmeibacteraceae</taxon>
        <taxon>Notoacmeibacter</taxon>
    </lineage>
</organism>
<dbReference type="InterPro" id="IPR010985">
    <property type="entry name" value="Ribbon_hlx_hlx"/>
</dbReference>
<dbReference type="Gene3D" id="1.10.1220.10">
    <property type="entry name" value="Met repressor-like"/>
    <property type="match status" value="1"/>
</dbReference>
<feature type="binding site" evidence="3">
    <location>
        <position position="398"/>
    </location>
    <ligand>
        <name>CTP</name>
        <dbReference type="ChEBI" id="CHEBI:37563"/>
    </ligand>
</feature>
<evidence type="ECO:0000259" key="6">
    <source>
        <dbReference type="Pfam" id="PF04127"/>
    </source>
</evidence>
<dbReference type="GO" id="GO:0015941">
    <property type="term" value="P:pantothenate catabolic process"/>
    <property type="evidence" value="ECO:0007669"/>
    <property type="project" value="InterPro"/>
</dbReference>
<feature type="region of interest" description="Phosphopantothenate--cysteine ligase" evidence="3">
    <location>
        <begin position="264"/>
        <end position="479"/>
    </location>
</feature>
<evidence type="ECO:0000259" key="7">
    <source>
        <dbReference type="Pfam" id="PF22513"/>
    </source>
</evidence>
<keyword evidence="3 4" id="KW-0285">Flavoprotein</keyword>
<comment type="function">
    <text evidence="4">Catalyzes two steps in the biosynthesis of coenzyme A. In the first step cysteine is conjugated to 4'-phosphopantothenate to form 4-phosphopantothenoylcysteine, in the latter compound is decarboxylated to form 4'-phosphopantotheine.</text>
</comment>
<comment type="function">
    <text evidence="3">Catalyzes two sequential steps in the biosynthesis of coenzyme A. In the first step cysteine is conjugated to 4'-phosphopantothenate to form 4-phosphopantothenoylcysteine. In the second step the latter compound is decarboxylated to form 4'-phosphopantotheine.</text>
</comment>
<dbReference type="Pfam" id="PF22513">
    <property type="entry name" value="FitA-like_RHH"/>
    <property type="match status" value="1"/>
</dbReference>
<dbReference type="GO" id="GO:0071513">
    <property type="term" value="C:phosphopantothenoylcysteine decarboxylase complex"/>
    <property type="evidence" value="ECO:0007669"/>
    <property type="project" value="TreeGrafter"/>
</dbReference>
<dbReference type="SUPFAM" id="SSF47598">
    <property type="entry name" value="Ribbon-helix-helix"/>
    <property type="match status" value="1"/>
</dbReference>
<dbReference type="HAMAP" id="MF_02225">
    <property type="entry name" value="CoaBC"/>
    <property type="match status" value="1"/>
</dbReference>
<comment type="pathway">
    <text evidence="3 4">Cofactor biosynthesis; coenzyme A biosynthesis; CoA from (R)-pantothenate: step 3/5.</text>
</comment>
<dbReference type="GO" id="GO:0010181">
    <property type="term" value="F:FMN binding"/>
    <property type="evidence" value="ECO:0007669"/>
    <property type="project" value="UniProtKB-UniRule"/>
</dbReference>
<dbReference type="InterPro" id="IPR013321">
    <property type="entry name" value="Arc_rbn_hlx_hlx"/>
</dbReference>
<keyword evidence="9" id="KW-1185">Reference proteome</keyword>